<dbReference type="InterPro" id="IPR017334">
    <property type="entry name" value="eIF3_g"/>
</dbReference>
<evidence type="ECO:0000256" key="1">
    <source>
        <dbReference type="ARBA" id="ARBA00022490"/>
    </source>
</evidence>
<feature type="compositionally biased region" description="Basic and acidic residues" evidence="6">
    <location>
        <begin position="1"/>
        <end position="11"/>
    </location>
</feature>
<organism evidence="8">
    <name type="scientific">Spumella elongata</name>
    <dbReference type="NCBI Taxonomy" id="89044"/>
    <lineage>
        <taxon>Eukaryota</taxon>
        <taxon>Sar</taxon>
        <taxon>Stramenopiles</taxon>
        <taxon>Ochrophyta</taxon>
        <taxon>Chrysophyceae</taxon>
        <taxon>Chromulinales</taxon>
        <taxon>Chromulinaceae</taxon>
        <taxon>Spumella</taxon>
    </lineage>
</organism>
<evidence type="ECO:0000256" key="2">
    <source>
        <dbReference type="ARBA" id="ARBA00022540"/>
    </source>
</evidence>
<sequence length="302" mass="33451">MSKTDKQRWADAEEEEEVQQVQASNNGIQERVKFSTNSKGQTVKTTTKVRVKEFKTRVPLRVNERKNLPRFGDAKVGEENVTLPSRDFVSIEHPDDSINEDADDPTLAKTLANFISKQQERGMARDHDIDVFDDSERGGVEADGAPKSDRYVAPGARGGAAVSSGGDFGFGKKDADGTENTLRVSNLTKAVTEDDLRELFERYGRIHRVSLPRVEKDGVKEPRGFAYIAFARHEDAEKALDQLQGHGYDHLILKLEWAKPTKGDAGDNGGGNGDKFRSGYGKQLVQDTKEKVYYASNLTGNS</sequence>
<dbReference type="SMART" id="SM00360">
    <property type="entry name" value="RRM"/>
    <property type="match status" value="1"/>
</dbReference>
<keyword evidence="4" id="KW-0648">Protein biosynthesis</keyword>
<dbReference type="PANTHER" id="PTHR10352">
    <property type="entry name" value="EUKARYOTIC TRANSLATION INITIATION FACTOR 3 SUBUNIT G"/>
    <property type="match status" value="1"/>
</dbReference>
<dbReference type="PIRSF" id="PIRSF037949">
    <property type="entry name" value="Transl_init_eIF-3_RNA-bind"/>
    <property type="match status" value="1"/>
</dbReference>
<feature type="region of interest" description="Disordered" evidence="6">
    <location>
        <begin position="262"/>
        <end position="282"/>
    </location>
</feature>
<dbReference type="GO" id="GO:0005852">
    <property type="term" value="C:eukaryotic translation initiation factor 3 complex"/>
    <property type="evidence" value="ECO:0007669"/>
    <property type="project" value="InterPro"/>
</dbReference>
<feature type="compositionally biased region" description="Low complexity" evidence="6">
    <location>
        <begin position="152"/>
        <end position="165"/>
    </location>
</feature>
<feature type="region of interest" description="Disordered" evidence="6">
    <location>
        <begin position="1"/>
        <end position="44"/>
    </location>
</feature>
<dbReference type="PROSITE" id="PS50102">
    <property type="entry name" value="RRM"/>
    <property type="match status" value="1"/>
</dbReference>
<dbReference type="EMBL" id="HBIC01012680">
    <property type="protein sequence ID" value="CAE0277472.1"/>
    <property type="molecule type" value="Transcribed_RNA"/>
</dbReference>
<feature type="domain" description="RRM" evidence="7">
    <location>
        <begin position="180"/>
        <end position="260"/>
    </location>
</feature>
<evidence type="ECO:0000256" key="3">
    <source>
        <dbReference type="ARBA" id="ARBA00022884"/>
    </source>
</evidence>
<dbReference type="InterPro" id="IPR024675">
    <property type="entry name" value="eIF3g_N"/>
</dbReference>
<keyword evidence="2" id="KW-0396">Initiation factor</keyword>
<accession>A0A7S3M262</accession>
<dbReference type="SUPFAM" id="SSF54928">
    <property type="entry name" value="RNA-binding domain, RBD"/>
    <property type="match status" value="1"/>
</dbReference>
<keyword evidence="3 5" id="KW-0694">RNA-binding</keyword>
<dbReference type="GO" id="GO:0003723">
    <property type="term" value="F:RNA binding"/>
    <property type="evidence" value="ECO:0007669"/>
    <property type="project" value="UniProtKB-UniRule"/>
</dbReference>
<dbReference type="Pfam" id="PF12353">
    <property type="entry name" value="eIF3g"/>
    <property type="match status" value="1"/>
</dbReference>
<protein>
    <recommendedName>
        <fullName evidence="7">RRM domain-containing protein</fullName>
    </recommendedName>
</protein>
<dbReference type="InterPro" id="IPR035979">
    <property type="entry name" value="RBD_domain_sf"/>
</dbReference>
<feature type="region of interest" description="Disordered" evidence="6">
    <location>
        <begin position="134"/>
        <end position="175"/>
    </location>
</feature>
<dbReference type="Gene3D" id="3.30.70.330">
    <property type="match status" value="1"/>
</dbReference>
<keyword evidence="1" id="KW-0963">Cytoplasm</keyword>
<feature type="compositionally biased region" description="Polar residues" evidence="6">
    <location>
        <begin position="23"/>
        <end position="41"/>
    </location>
</feature>
<proteinExistence type="predicted"/>
<reference evidence="8" key="1">
    <citation type="submission" date="2021-01" db="EMBL/GenBank/DDBJ databases">
        <authorList>
            <person name="Corre E."/>
            <person name="Pelletier E."/>
            <person name="Niang G."/>
            <person name="Scheremetjew M."/>
            <person name="Finn R."/>
            <person name="Kale V."/>
            <person name="Holt S."/>
            <person name="Cochrane G."/>
            <person name="Meng A."/>
            <person name="Brown T."/>
            <person name="Cohen L."/>
        </authorList>
    </citation>
    <scope>NUCLEOTIDE SEQUENCE</scope>
    <source>
        <strain evidence="8">CCAP 955/1</strain>
    </source>
</reference>
<evidence type="ECO:0000259" key="7">
    <source>
        <dbReference type="PROSITE" id="PS50102"/>
    </source>
</evidence>
<evidence type="ECO:0000256" key="4">
    <source>
        <dbReference type="ARBA" id="ARBA00022917"/>
    </source>
</evidence>
<dbReference type="CDD" id="cd12408">
    <property type="entry name" value="RRM_eIF3G_like"/>
    <property type="match status" value="1"/>
</dbReference>
<dbReference type="InterPro" id="IPR034240">
    <property type="entry name" value="eIF3G_RRM"/>
</dbReference>
<name>A0A7S3M262_9STRA</name>
<gene>
    <name evidence="8" type="ORF">SELO1098_LOCUS6302</name>
</gene>
<dbReference type="Pfam" id="PF00076">
    <property type="entry name" value="RRM_1"/>
    <property type="match status" value="1"/>
</dbReference>
<evidence type="ECO:0000313" key="8">
    <source>
        <dbReference type="EMBL" id="CAE0277472.1"/>
    </source>
</evidence>
<evidence type="ECO:0000256" key="5">
    <source>
        <dbReference type="PROSITE-ProRule" id="PRU00176"/>
    </source>
</evidence>
<dbReference type="GO" id="GO:0003743">
    <property type="term" value="F:translation initiation factor activity"/>
    <property type="evidence" value="ECO:0007669"/>
    <property type="project" value="UniProtKB-KW"/>
</dbReference>
<dbReference type="InterPro" id="IPR012677">
    <property type="entry name" value="Nucleotide-bd_a/b_plait_sf"/>
</dbReference>
<evidence type="ECO:0000256" key="6">
    <source>
        <dbReference type="SAM" id="MobiDB-lite"/>
    </source>
</evidence>
<feature type="compositionally biased region" description="Basic and acidic residues" evidence="6">
    <location>
        <begin position="134"/>
        <end position="150"/>
    </location>
</feature>
<dbReference type="InterPro" id="IPR000504">
    <property type="entry name" value="RRM_dom"/>
</dbReference>
<dbReference type="AlphaFoldDB" id="A0A7S3M262"/>